<proteinExistence type="predicted"/>
<comment type="caution">
    <text evidence="2">The sequence shown here is derived from an EMBL/GenBank/DDBJ whole genome shotgun (WGS) entry which is preliminary data.</text>
</comment>
<feature type="chain" id="PRO_5039461241" evidence="1">
    <location>
        <begin position="24"/>
        <end position="367"/>
    </location>
</feature>
<accession>A0A9D2AA40</accession>
<dbReference type="PROSITE" id="PS51257">
    <property type="entry name" value="PROKAR_LIPOPROTEIN"/>
    <property type="match status" value="1"/>
</dbReference>
<dbReference type="EMBL" id="DXCL01000009">
    <property type="protein sequence ID" value="HIZ02880.1"/>
    <property type="molecule type" value="Genomic_DNA"/>
</dbReference>
<evidence type="ECO:0000256" key="1">
    <source>
        <dbReference type="SAM" id="SignalP"/>
    </source>
</evidence>
<dbReference type="Proteomes" id="UP000824132">
    <property type="component" value="Unassembled WGS sequence"/>
</dbReference>
<dbReference type="AlphaFoldDB" id="A0A9D2AA40"/>
<gene>
    <name evidence="2" type="ORF">H9727_01185</name>
</gene>
<feature type="signal peptide" evidence="1">
    <location>
        <begin position="1"/>
        <end position="23"/>
    </location>
</feature>
<sequence length="367" mass="39436">MKKMILAALAACMCVCLCFGIFAACDDRSGNGEQPAEYTITANNGTGYTVDAPASAKEGDTVTVTVAVTNEDTYVTGVTYNGDECTEADGKYTFTMPAENVTIAVQTGTYEEVLSDGNDLLNANNVYNIAQNGSYSPRVGTDTENVWKILADLSWGNTTAFSRYSGVTSSNQSVIPDNAVTIVELDGHDFGQGSSASNLILAADICIDTTKISVGTTWLTIELDSENTSSNCTFVVKVTVFPYGEVPVATEQKTLVIDVSALNASEGDYYTMRFWDNNYIDGGTAKEFFDVTAQVSEDDTVSFVFNYALLHKYKIAMTPGQEYDYQQTVSIGDKTSGTGTDTLYNGKTSAGLMFWTDDIIELEALAG</sequence>
<evidence type="ECO:0000313" key="3">
    <source>
        <dbReference type="Proteomes" id="UP000824132"/>
    </source>
</evidence>
<reference evidence="2" key="2">
    <citation type="submission" date="2021-04" db="EMBL/GenBank/DDBJ databases">
        <authorList>
            <person name="Gilroy R."/>
        </authorList>
    </citation>
    <scope>NUCLEOTIDE SEQUENCE</scope>
    <source>
        <strain evidence="2">CHK187-5294</strain>
    </source>
</reference>
<reference evidence="2" key="1">
    <citation type="journal article" date="2021" name="PeerJ">
        <title>Extensive microbial diversity within the chicken gut microbiome revealed by metagenomics and culture.</title>
        <authorList>
            <person name="Gilroy R."/>
            <person name="Ravi A."/>
            <person name="Getino M."/>
            <person name="Pursley I."/>
            <person name="Horton D.L."/>
            <person name="Alikhan N.F."/>
            <person name="Baker D."/>
            <person name="Gharbi K."/>
            <person name="Hall N."/>
            <person name="Watson M."/>
            <person name="Adriaenssens E.M."/>
            <person name="Foster-Nyarko E."/>
            <person name="Jarju S."/>
            <person name="Secka A."/>
            <person name="Antonio M."/>
            <person name="Oren A."/>
            <person name="Chaudhuri R.R."/>
            <person name="La Ragione R."/>
            <person name="Hildebrand F."/>
            <person name="Pallen M.J."/>
        </authorList>
    </citation>
    <scope>NUCLEOTIDE SEQUENCE</scope>
    <source>
        <strain evidence="2">CHK187-5294</strain>
    </source>
</reference>
<organism evidence="2 3">
    <name type="scientific">Candidatus Borkfalkia avistercoris</name>
    <dbReference type="NCBI Taxonomy" id="2838504"/>
    <lineage>
        <taxon>Bacteria</taxon>
        <taxon>Bacillati</taxon>
        <taxon>Bacillota</taxon>
        <taxon>Clostridia</taxon>
        <taxon>Christensenellales</taxon>
        <taxon>Christensenellaceae</taxon>
        <taxon>Candidatus Borkfalkia</taxon>
    </lineage>
</organism>
<evidence type="ECO:0000313" key="2">
    <source>
        <dbReference type="EMBL" id="HIZ02880.1"/>
    </source>
</evidence>
<name>A0A9D2AA40_9FIRM</name>
<protein>
    <submittedName>
        <fullName evidence="2">Uncharacterized protein</fullName>
    </submittedName>
</protein>
<keyword evidence="1" id="KW-0732">Signal</keyword>